<dbReference type="InterPro" id="IPR016772">
    <property type="entry name" value="UCP020408"/>
</dbReference>
<keyword evidence="3" id="KW-1185">Reference proteome</keyword>
<evidence type="ECO:0000256" key="1">
    <source>
        <dbReference type="ARBA" id="ARBA00007189"/>
    </source>
</evidence>
<reference evidence="2 3" key="1">
    <citation type="submission" date="2019-05" db="EMBL/GenBank/DDBJ databases">
        <title>We sequenced the genome of Paenibacillus hemerocallicola KCTC 33185 for further insight into its adaptation and study the phylogeny of Paenibacillus.</title>
        <authorList>
            <person name="Narsing Rao M.P."/>
        </authorList>
    </citation>
    <scope>NUCLEOTIDE SEQUENCE [LARGE SCALE GENOMIC DNA]</scope>
    <source>
        <strain evidence="2 3">KCTC 33185</strain>
    </source>
</reference>
<protein>
    <submittedName>
        <fullName evidence="2">DUF2325 domain-containing protein</fullName>
    </submittedName>
</protein>
<dbReference type="AlphaFoldDB" id="A0A5C4T772"/>
<dbReference type="Proteomes" id="UP000307943">
    <property type="component" value="Unassembled WGS sequence"/>
</dbReference>
<comment type="similarity">
    <text evidence="1">Belongs to the UPF0751 family.</text>
</comment>
<comment type="caution">
    <text evidence="2">The sequence shown here is derived from an EMBL/GenBank/DDBJ whole genome shotgun (WGS) entry which is preliminary data.</text>
</comment>
<sequence>MKTVAIIGGSQTDTFKKMGEKRGIIVEHHDGKTGGGSVESYFQRIINRADVVIILKGAIKHTSMWAVRELAEKKGKIIDYHDGFGASGAINKAMRLVDEGA</sequence>
<evidence type="ECO:0000313" key="3">
    <source>
        <dbReference type="Proteomes" id="UP000307943"/>
    </source>
</evidence>
<name>A0A5C4T772_9BACL</name>
<accession>A0A5C4T772</accession>
<gene>
    <name evidence="2" type="ORF">FE784_18525</name>
</gene>
<dbReference type="Pfam" id="PF10087">
    <property type="entry name" value="DUF2325"/>
    <property type="match status" value="1"/>
</dbReference>
<evidence type="ECO:0000313" key="2">
    <source>
        <dbReference type="EMBL" id="TNJ64841.1"/>
    </source>
</evidence>
<organism evidence="2 3">
    <name type="scientific">Paenibacillus hemerocallicola</name>
    <dbReference type="NCBI Taxonomy" id="1172614"/>
    <lineage>
        <taxon>Bacteria</taxon>
        <taxon>Bacillati</taxon>
        <taxon>Bacillota</taxon>
        <taxon>Bacilli</taxon>
        <taxon>Bacillales</taxon>
        <taxon>Paenibacillaceae</taxon>
        <taxon>Paenibacillus</taxon>
    </lineage>
</organism>
<dbReference type="RefSeq" id="WP_139603715.1">
    <property type="nucleotide sequence ID" value="NZ_VDCQ01000025.1"/>
</dbReference>
<dbReference type="EMBL" id="VDCQ01000025">
    <property type="protein sequence ID" value="TNJ64841.1"/>
    <property type="molecule type" value="Genomic_DNA"/>
</dbReference>
<dbReference type="OrthoDB" id="2881859at2"/>
<proteinExistence type="inferred from homology"/>